<keyword evidence="1" id="KW-0472">Membrane</keyword>
<reference evidence="2" key="2">
    <citation type="submission" date="2023-02" db="EMBL/GenBank/DDBJ databases">
        <authorList>
            <consortium name="DOE Joint Genome Institute"/>
            <person name="Mondo S.J."/>
            <person name="Chang Y."/>
            <person name="Wang Y."/>
            <person name="Ahrendt S."/>
            <person name="Andreopoulos W."/>
            <person name="Barry K."/>
            <person name="Beard J."/>
            <person name="Benny G.L."/>
            <person name="Blankenship S."/>
            <person name="Bonito G."/>
            <person name="Cuomo C."/>
            <person name="Desiro A."/>
            <person name="Gervers K.A."/>
            <person name="Hundley H."/>
            <person name="Kuo A."/>
            <person name="LaButti K."/>
            <person name="Lang B.F."/>
            <person name="Lipzen A."/>
            <person name="O'Donnell K."/>
            <person name="Pangilinan J."/>
            <person name="Reynolds N."/>
            <person name="Sandor L."/>
            <person name="Smith M.W."/>
            <person name="Tsang A."/>
            <person name="Grigoriev I.V."/>
            <person name="Stajich J.E."/>
            <person name="Spatafora J.W."/>
        </authorList>
    </citation>
    <scope>NUCLEOTIDE SEQUENCE</scope>
    <source>
        <strain evidence="2">RSA 2281</strain>
    </source>
</reference>
<gene>
    <name evidence="2" type="ORF">BDA99DRAFT_166824</name>
</gene>
<dbReference type="AlphaFoldDB" id="A0AAD5PB47"/>
<organism evidence="2 3">
    <name type="scientific">Phascolomyces articulosus</name>
    <dbReference type="NCBI Taxonomy" id="60185"/>
    <lineage>
        <taxon>Eukaryota</taxon>
        <taxon>Fungi</taxon>
        <taxon>Fungi incertae sedis</taxon>
        <taxon>Mucoromycota</taxon>
        <taxon>Mucoromycotina</taxon>
        <taxon>Mucoromycetes</taxon>
        <taxon>Mucorales</taxon>
        <taxon>Lichtheimiaceae</taxon>
        <taxon>Phascolomyces</taxon>
    </lineage>
</organism>
<sequence length="119" mass="14062">MIILPMKERRYHSNVVACLLLLEILLMKAGGMLYYGMKHGIVQSVVKVVFQVIIWKSLDKHTAIYIYTHHLFFVLNFQSSSSSSSYVVIIYILNYIFFYLSTFFLLFYFSFNVTKYKTL</sequence>
<proteinExistence type="predicted"/>
<dbReference type="Proteomes" id="UP001209540">
    <property type="component" value="Unassembled WGS sequence"/>
</dbReference>
<protein>
    <submittedName>
        <fullName evidence="2">Uncharacterized protein</fullName>
    </submittedName>
</protein>
<evidence type="ECO:0000313" key="2">
    <source>
        <dbReference type="EMBL" id="KAI9253920.1"/>
    </source>
</evidence>
<reference evidence="2" key="1">
    <citation type="journal article" date="2022" name="IScience">
        <title>Evolution of zygomycete secretomes and the origins of terrestrial fungal ecologies.</title>
        <authorList>
            <person name="Chang Y."/>
            <person name="Wang Y."/>
            <person name="Mondo S."/>
            <person name="Ahrendt S."/>
            <person name="Andreopoulos W."/>
            <person name="Barry K."/>
            <person name="Beard J."/>
            <person name="Benny G.L."/>
            <person name="Blankenship S."/>
            <person name="Bonito G."/>
            <person name="Cuomo C."/>
            <person name="Desiro A."/>
            <person name="Gervers K.A."/>
            <person name="Hundley H."/>
            <person name="Kuo A."/>
            <person name="LaButti K."/>
            <person name="Lang B.F."/>
            <person name="Lipzen A."/>
            <person name="O'Donnell K."/>
            <person name="Pangilinan J."/>
            <person name="Reynolds N."/>
            <person name="Sandor L."/>
            <person name="Smith M.E."/>
            <person name="Tsang A."/>
            <person name="Grigoriev I.V."/>
            <person name="Stajich J.E."/>
            <person name="Spatafora J.W."/>
        </authorList>
    </citation>
    <scope>NUCLEOTIDE SEQUENCE</scope>
    <source>
        <strain evidence="2">RSA 2281</strain>
    </source>
</reference>
<dbReference type="EMBL" id="JAIXMP010000025">
    <property type="protein sequence ID" value="KAI9253920.1"/>
    <property type="molecule type" value="Genomic_DNA"/>
</dbReference>
<keyword evidence="1" id="KW-0812">Transmembrane</keyword>
<name>A0AAD5PB47_9FUNG</name>
<keyword evidence="1" id="KW-1133">Transmembrane helix</keyword>
<comment type="caution">
    <text evidence="2">The sequence shown here is derived from an EMBL/GenBank/DDBJ whole genome shotgun (WGS) entry which is preliminary data.</text>
</comment>
<accession>A0AAD5PB47</accession>
<evidence type="ECO:0000256" key="1">
    <source>
        <dbReference type="SAM" id="Phobius"/>
    </source>
</evidence>
<feature type="transmembrane region" description="Helical" evidence="1">
    <location>
        <begin position="86"/>
        <end position="109"/>
    </location>
</feature>
<feature type="transmembrane region" description="Helical" evidence="1">
    <location>
        <begin position="12"/>
        <end position="35"/>
    </location>
</feature>
<keyword evidence="3" id="KW-1185">Reference proteome</keyword>
<evidence type="ECO:0000313" key="3">
    <source>
        <dbReference type="Proteomes" id="UP001209540"/>
    </source>
</evidence>